<dbReference type="Pfam" id="PF13561">
    <property type="entry name" value="adh_short_C2"/>
    <property type="match status" value="1"/>
</dbReference>
<evidence type="ECO:0000313" key="6">
    <source>
        <dbReference type="Proteomes" id="UP000799539"/>
    </source>
</evidence>
<dbReference type="InterPro" id="IPR057326">
    <property type="entry name" value="KR_dom"/>
</dbReference>
<accession>A0A6A6F4C7</accession>
<dbReference type="PRINTS" id="PR00081">
    <property type="entry name" value="GDHRDH"/>
</dbReference>
<feature type="compositionally biased region" description="Polar residues" evidence="3">
    <location>
        <begin position="13"/>
        <end position="27"/>
    </location>
</feature>
<dbReference type="GO" id="GO:0016616">
    <property type="term" value="F:oxidoreductase activity, acting on the CH-OH group of donors, NAD or NADP as acceptor"/>
    <property type="evidence" value="ECO:0007669"/>
    <property type="project" value="TreeGrafter"/>
</dbReference>
<dbReference type="PROSITE" id="PS00061">
    <property type="entry name" value="ADH_SHORT"/>
    <property type="match status" value="1"/>
</dbReference>
<sequence>MLFAAKRPAPSEVKTSTSPASLPISTDKSSRSQHHLEAMVEVSFTGQNIAVTGGGSGIGLALVQALHRLGANVYAADISEKAPPSFPSSTTDNSVVQFTGGCDISKREDCKKFLDCIPGRLDGLVNCAGIARNEGQMASDELFHRTIAVNLIGSWNMATEAVHRMSKQDVRTSSGGVFVGTADKPVGQGSIVNISSGAGVRGHPQLAAYCASKHGLNGLTKAMSKDWPGIRMNVVAPGVIDTPILDTLGYAGFAESLKAKTAGGKLGQPEDVADVIIFLLSDASAWMTGQVIAINGGGD</sequence>
<dbReference type="SUPFAM" id="SSF51735">
    <property type="entry name" value="NAD(P)-binding Rossmann-fold domains"/>
    <property type="match status" value="1"/>
</dbReference>
<dbReference type="CDD" id="cd05233">
    <property type="entry name" value="SDR_c"/>
    <property type="match status" value="1"/>
</dbReference>
<feature type="domain" description="Ketoreductase" evidence="4">
    <location>
        <begin position="47"/>
        <end position="232"/>
    </location>
</feature>
<dbReference type="FunFam" id="3.40.50.720:FF:000084">
    <property type="entry name" value="Short-chain dehydrogenase reductase"/>
    <property type="match status" value="1"/>
</dbReference>
<keyword evidence="2" id="KW-0521">NADP</keyword>
<dbReference type="GO" id="GO:0006633">
    <property type="term" value="P:fatty acid biosynthetic process"/>
    <property type="evidence" value="ECO:0007669"/>
    <property type="project" value="TreeGrafter"/>
</dbReference>
<dbReference type="PRINTS" id="PR00080">
    <property type="entry name" value="SDRFAMILY"/>
</dbReference>
<proteinExistence type="inferred from homology"/>
<dbReference type="InterPro" id="IPR036291">
    <property type="entry name" value="NAD(P)-bd_dom_sf"/>
</dbReference>
<dbReference type="SMART" id="SM00822">
    <property type="entry name" value="PKS_KR"/>
    <property type="match status" value="1"/>
</dbReference>
<dbReference type="Gene3D" id="3.40.50.720">
    <property type="entry name" value="NAD(P)-binding Rossmann-like Domain"/>
    <property type="match status" value="1"/>
</dbReference>
<evidence type="ECO:0000256" key="1">
    <source>
        <dbReference type="ARBA" id="ARBA00006484"/>
    </source>
</evidence>
<protein>
    <recommendedName>
        <fullName evidence="4">Ketoreductase domain-containing protein</fullName>
    </recommendedName>
</protein>
<comment type="similarity">
    <text evidence="1">Belongs to the short-chain dehydrogenases/reductases (SDR) family.</text>
</comment>
<evidence type="ECO:0000256" key="2">
    <source>
        <dbReference type="ARBA" id="ARBA00022857"/>
    </source>
</evidence>
<dbReference type="PANTHER" id="PTHR42760">
    <property type="entry name" value="SHORT-CHAIN DEHYDROGENASES/REDUCTASES FAMILY MEMBER"/>
    <property type="match status" value="1"/>
</dbReference>
<feature type="region of interest" description="Disordered" evidence="3">
    <location>
        <begin position="1"/>
        <end position="32"/>
    </location>
</feature>
<dbReference type="GO" id="GO:0048038">
    <property type="term" value="F:quinone binding"/>
    <property type="evidence" value="ECO:0007669"/>
    <property type="project" value="TreeGrafter"/>
</dbReference>
<name>A0A6A6F4C7_9PEZI</name>
<evidence type="ECO:0000259" key="4">
    <source>
        <dbReference type="SMART" id="SM00822"/>
    </source>
</evidence>
<gene>
    <name evidence="5" type="ORF">CERZMDRAFT_101102</name>
</gene>
<dbReference type="InterPro" id="IPR020904">
    <property type="entry name" value="Sc_DH/Rdtase_CS"/>
</dbReference>
<organism evidence="5 6">
    <name type="scientific">Cercospora zeae-maydis SCOH1-5</name>
    <dbReference type="NCBI Taxonomy" id="717836"/>
    <lineage>
        <taxon>Eukaryota</taxon>
        <taxon>Fungi</taxon>
        <taxon>Dikarya</taxon>
        <taxon>Ascomycota</taxon>
        <taxon>Pezizomycotina</taxon>
        <taxon>Dothideomycetes</taxon>
        <taxon>Dothideomycetidae</taxon>
        <taxon>Mycosphaerellales</taxon>
        <taxon>Mycosphaerellaceae</taxon>
        <taxon>Cercospora</taxon>
    </lineage>
</organism>
<dbReference type="Proteomes" id="UP000799539">
    <property type="component" value="Unassembled WGS sequence"/>
</dbReference>
<dbReference type="AlphaFoldDB" id="A0A6A6F4C7"/>
<evidence type="ECO:0000313" key="5">
    <source>
        <dbReference type="EMBL" id="KAF2208652.1"/>
    </source>
</evidence>
<evidence type="ECO:0000256" key="3">
    <source>
        <dbReference type="SAM" id="MobiDB-lite"/>
    </source>
</evidence>
<dbReference type="OrthoDB" id="1669814at2759"/>
<dbReference type="EMBL" id="ML992692">
    <property type="protein sequence ID" value="KAF2208652.1"/>
    <property type="molecule type" value="Genomic_DNA"/>
</dbReference>
<keyword evidence="6" id="KW-1185">Reference proteome</keyword>
<dbReference type="PANTHER" id="PTHR42760:SF122">
    <property type="entry name" value="NAD(P)-BINDING PROTEIN"/>
    <property type="match status" value="1"/>
</dbReference>
<dbReference type="InterPro" id="IPR002347">
    <property type="entry name" value="SDR_fam"/>
</dbReference>
<reference evidence="5" key="1">
    <citation type="journal article" date="2020" name="Stud. Mycol.">
        <title>101 Dothideomycetes genomes: a test case for predicting lifestyles and emergence of pathogens.</title>
        <authorList>
            <person name="Haridas S."/>
            <person name="Albert R."/>
            <person name="Binder M."/>
            <person name="Bloem J."/>
            <person name="Labutti K."/>
            <person name="Salamov A."/>
            <person name="Andreopoulos B."/>
            <person name="Baker S."/>
            <person name="Barry K."/>
            <person name="Bills G."/>
            <person name="Bluhm B."/>
            <person name="Cannon C."/>
            <person name="Castanera R."/>
            <person name="Culley D."/>
            <person name="Daum C."/>
            <person name="Ezra D."/>
            <person name="Gonzalez J."/>
            <person name="Henrissat B."/>
            <person name="Kuo A."/>
            <person name="Liang C."/>
            <person name="Lipzen A."/>
            <person name="Lutzoni F."/>
            <person name="Magnuson J."/>
            <person name="Mondo S."/>
            <person name="Nolan M."/>
            <person name="Ohm R."/>
            <person name="Pangilinan J."/>
            <person name="Park H.-J."/>
            <person name="Ramirez L."/>
            <person name="Alfaro M."/>
            <person name="Sun H."/>
            <person name="Tritt A."/>
            <person name="Yoshinaga Y."/>
            <person name="Zwiers L.-H."/>
            <person name="Turgeon B."/>
            <person name="Goodwin S."/>
            <person name="Spatafora J."/>
            <person name="Crous P."/>
            <person name="Grigoriev I."/>
        </authorList>
    </citation>
    <scope>NUCLEOTIDE SEQUENCE</scope>
    <source>
        <strain evidence="5">SCOH1-5</strain>
    </source>
</reference>